<evidence type="ECO:0000313" key="1">
    <source>
        <dbReference type="EMBL" id="ESR50762.1"/>
    </source>
</evidence>
<gene>
    <name evidence="1" type="ORF">CICLE_v10033257mg</name>
</gene>
<proteinExistence type="predicted"/>
<reference evidence="1 2" key="1">
    <citation type="submission" date="2013-10" db="EMBL/GenBank/DDBJ databases">
        <authorList>
            <consortium name="International Citrus Genome Consortium"/>
            <person name="Jenkins J."/>
            <person name="Schmutz J."/>
            <person name="Prochnik S."/>
            <person name="Rokhsar D."/>
            <person name="Gmitter F."/>
            <person name="Ollitrault P."/>
            <person name="Machado M."/>
            <person name="Talon M."/>
            <person name="Wincker P."/>
            <person name="Jaillon O."/>
            <person name="Morgante M."/>
        </authorList>
    </citation>
    <scope>NUCLEOTIDE SEQUENCE</scope>
    <source>
        <strain evidence="2">cv. Clemenules</strain>
    </source>
</reference>
<dbReference type="AlphaFoldDB" id="V4TBX7"/>
<dbReference type="KEGG" id="cic:CICLE_v10033257mg"/>
<dbReference type="Gramene" id="ESR50762">
    <property type="protein sequence ID" value="ESR50762"/>
    <property type="gene ID" value="CICLE_v10033257mg"/>
</dbReference>
<dbReference type="Proteomes" id="UP000030687">
    <property type="component" value="Unassembled WGS sequence"/>
</dbReference>
<name>V4TBX7_CITCL</name>
<protein>
    <submittedName>
        <fullName evidence="1">Uncharacterized protein</fullName>
    </submittedName>
</protein>
<accession>V4TBX7</accession>
<evidence type="ECO:0000313" key="2">
    <source>
        <dbReference type="Proteomes" id="UP000030687"/>
    </source>
</evidence>
<keyword evidence="2" id="KW-1185">Reference proteome</keyword>
<organism evidence="1 2">
    <name type="scientific">Citrus clementina</name>
    <name type="common">Clementine</name>
    <name type="synonym">Citrus deliciosa x Citrus sinensis</name>
    <dbReference type="NCBI Taxonomy" id="85681"/>
    <lineage>
        <taxon>Eukaryota</taxon>
        <taxon>Viridiplantae</taxon>
        <taxon>Streptophyta</taxon>
        <taxon>Embryophyta</taxon>
        <taxon>Tracheophyta</taxon>
        <taxon>Spermatophyta</taxon>
        <taxon>Magnoliopsida</taxon>
        <taxon>eudicotyledons</taxon>
        <taxon>Gunneridae</taxon>
        <taxon>Pentapetalae</taxon>
        <taxon>rosids</taxon>
        <taxon>malvids</taxon>
        <taxon>Sapindales</taxon>
        <taxon>Rutaceae</taxon>
        <taxon>Aurantioideae</taxon>
        <taxon>Citrus</taxon>
    </lineage>
</organism>
<dbReference type="EMBL" id="KI536726">
    <property type="protein sequence ID" value="ESR50762.1"/>
    <property type="molecule type" value="Genomic_DNA"/>
</dbReference>
<sequence>MYWSRGADRNKEANFPDDINGKLQDRTLLNSGSTTELVSLTASKIISLEEGYINHLTTNREMIHRTLIKLP</sequence>
<dbReference type="InParanoid" id="V4TBX7"/>